<feature type="region of interest" description="Disordered" evidence="1">
    <location>
        <begin position="1"/>
        <end position="25"/>
    </location>
</feature>
<feature type="compositionally biased region" description="Low complexity" evidence="1">
    <location>
        <begin position="117"/>
        <end position="135"/>
    </location>
</feature>
<dbReference type="EMBL" id="JAVRRT010000012">
    <property type="protein sequence ID" value="KAK5167081.1"/>
    <property type="molecule type" value="Genomic_DNA"/>
</dbReference>
<dbReference type="CDD" id="cd00048">
    <property type="entry name" value="DSRM_SF"/>
    <property type="match status" value="1"/>
</dbReference>
<gene>
    <name evidence="2" type="ORF">LTR77_007811</name>
</gene>
<feature type="region of interest" description="Disordered" evidence="1">
    <location>
        <begin position="115"/>
        <end position="144"/>
    </location>
</feature>
<evidence type="ECO:0008006" key="4">
    <source>
        <dbReference type="Google" id="ProtNLM"/>
    </source>
</evidence>
<evidence type="ECO:0000256" key="1">
    <source>
        <dbReference type="SAM" id="MobiDB-lite"/>
    </source>
</evidence>
<organism evidence="2 3">
    <name type="scientific">Saxophila tyrrhenica</name>
    <dbReference type="NCBI Taxonomy" id="1690608"/>
    <lineage>
        <taxon>Eukaryota</taxon>
        <taxon>Fungi</taxon>
        <taxon>Dikarya</taxon>
        <taxon>Ascomycota</taxon>
        <taxon>Pezizomycotina</taxon>
        <taxon>Dothideomycetes</taxon>
        <taxon>Dothideomycetidae</taxon>
        <taxon>Mycosphaerellales</taxon>
        <taxon>Extremaceae</taxon>
        <taxon>Saxophila</taxon>
    </lineage>
</organism>
<name>A0AAV9P334_9PEZI</name>
<dbReference type="GeneID" id="89929146"/>
<protein>
    <recommendedName>
        <fullName evidence="4">DRBM domain-containing protein</fullName>
    </recommendedName>
</protein>
<dbReference type="SUPFAM" id="SSF54768">
    <property type="entry name" value="dsRNA-binding domain-like"/>
    <property type="match status" value="1"/>
</dbReference>
<proteinExistence type="predicted"/>
<dbReference type="PANTHER" id="PTHR42030">
    <property type="entry name" value="DRBM DOMAIN-CONTAINING PROTEIN"/>
    <property type="match status" value="1"/>
</dbReference>
<dbReference type="Proteomes" id="UP001337655">
    <property type="component" value="Unassembled WGS sequence"/>
</dbReference>
<evidence type="ECO:0000313" key="3">
    <source>
        <dbReference type="Proteomes" id="UP001337655"/>
    </source>
</evidence>
<accession>A0AAV9P334</accession>
<reference evidence="2 3" key="1">
    <citation type="submission" date="2023-08" db="EMBL/GenBank/DDBJ databases">
        <title>Black Yeasts Isolated from many extreme environments.</title>
        <authorList>
            <person name="Coleine C."/>
            <person name="Stajich J.E."/>
            <person name="Selbmann L."/>
        </authorList>
    </citation>
    <scope>NUCLEOTIDE SEQUENCE [LARGE SCALE GENOMIC DNA]</scope>
    <source>
        <strain evidence="2 3">CCFEE 5935</strain>
    </source>
</reference>
<evidence type="ECO:0000313" key="2">
    <source>
        <dbReference type="EMBL" id="KAK5167081.1"/>
    </source>
</evidence>
<keyword evidence="3" id="KW-1185">Reference proteome</keyword>
<feature type="compositionally biased region" description="Polar residues" evidence="1">
    <location>
        <begin position="1"/>
        <end position="15"/>
    </location>
</feature>
<sequence>MSGKSTPSATATSDRGSGPYQDQLVSKPMYPHLQTDYQLMRNADLCQQHNVRLPDYQIVSDKRGGRTAWSCKVFVCGLQVDARFWYDGERANQSREDASEEALVRLGAISRSGVSPSQALQAAQQAGQSGNQQQQRSYAPTRGR</sequence>
<dbReference type="RefSeq" id="XP_064656889.1">
    <property type="nucleotide sequence ID" value="XM_064805047.1"/>
</dbReference>
<dbReference type="PANTHER" id="PTHR42030:SF1">
    <property type="entry name" value="DRBM DOMAIN-CONTAINING PROTEIN"/>
    <property type="match status" value="1"/>
</dbReference>
<comment type="caution">
    <text evidence="2">The sequence shown here is derived from an EMBL/GenBank/DDBJ whole genome shotgun (WGS) entry which is preliminary data.</text>
</comment>
<dbReference type="AlphaFoldDB" id="A0AAV9P334"/>